<keyword evidence="2" id="KW-1185">Reference proteome</keyword>
<comment type="caution">
    <text evidence="1">The sequence shown here is derived from an EMBL/GenBank/DDBJ whole genome shotgun (WGS) entry which is preliminary data.</text>
</comment>
<proteinExistence type="predicted"/>
<evidence type="ECO:0000313" key="1">
    <source>
        <dbReference type="EMBL" id="KIQ66132.1"/>
    </source>
</evidence>
<sequence length="154" mass="16986">MTESDPDRDPDEHVRYARYRRAFADVVPEDGAGLVARVLTDPDGAMAGSAVREYLDRRAVELFTDPGYPAWRAEMAEVVAANDFVSRRLREWTLLRAAAVGEPWEADELLAATDWCQLHAAETSTAGAVLAALVEGGRTKRIRSAAKSRSRKVK</sequence>
<dbReference type="AlphaFoldDB" id="A0A0D0Q0V0"/>
<dbReference type="EMBL" id="JXZB01000002">
    <property type="protein sequence ID" value="KIQ66132.1"/>
    <property type="molecule type" value="Genomic_DNA"/>
</dbReference>
<protein>
    <submittedName>
        <fullName evidence="1">Uncharacterized protein</fullName>
    </submittedName>
</protein>
<gene>
    <name evidence="1" type="ORF">TR51_18740</name>
</gene>
<dbReference type="Proteomes" id="UP000032066">
    <property type="component" value="Unassembled WGS sequence"/>
</dbReference>
<reference evidence="1 2" key="1">
    <citation type="submission" date="2015-02" db="EMBL/GenBank/DDBJ databases">
        <title>Draft genome sequence of Kitasatospora griseola MF730-N6, a bafilomycin, terpentecin and satosporin producer.</title>
        <authorList>
            <person name="Arens J.C."/>
            <person name="Haltli B."/>
            <person name="Kerr R.G."/>
        </authorList>
    </citation>
    <scope>NUCLEOTIDE SEQUENCE [LARGE SCALE GENOMIC DNA]</scope>
    <source>
        <strain evidence="1 2">MF730-N6</strain>
    </source>
</reference>
<dbReference type="PATRIC" id="fig|2064.6.peg.4019"/>
<accession>A0A0D0Q0V0</accession>
<organism evidence="1 2">
    <name type="scientific">Kitasatospora griseola</name>
    <name type="common">Streptomyces griseolosporeus</name>
    <dbReference type="NCBI Taxonomy" id="2064"/>
    <lineage>
        <taxon>Bacteria</taxon>
        <taxon>Bacillati</taxon>
        <taxon>Actinomycetota</taxon>
        <taxon>Actinomycetes</taxon>
        <taxon>Kitasatosporales</taxon>
        <taxon>Streptomycetaceae</taxon>
        <taxon>Kitasatospora</taxon>
    </lineage>
</organism>
<name>A0A0D0Q0V0_KITGR</name>
<evidence type="ECO:0000313" key="2">
    <source>
        <dbReference type="Proteomes" id="UP000032066"/>
    </source>
</evidence>